<dbReference type="EMBL" id="JH992989">
    <property type="protein sequence ID" value="EKX47673.1"/>
    <property type="molecule type" value="Genomic_DNA"/>
</dbReference>
<organism evidence="1">
    <name type="scientific">Guillardia theta (strain CCMP2712)</name>
    <name type="common">Cryptophyte</name>
    <dbReference type="NCBI Taxonomy" id="905079"/>
    <lineage>
        <taxon>Eukaryota</taxon>
        <taxon>Cryptophyceae</taxon>
        <taxon>Pyrenomonadales</taxon>
        <taxon>Geminigeraceae</taxon>
        <taxon>Guillardia</taxon>
    </lineage>
</organism>
<proteinExistence type="predicted"/>
<dbReference type="HOGENOM" id="CLU_1028359_0_0_1"/>
<dbReference type="GeneID" id="17304225"/>
<reference evidence="3" key="2">
    <citation type="submission" date="2012-11" db="EMBL/GenBank/DDBJ databases">
        <authorList>
            <person name="Kuo A."/>
            <person name="Curtis B.A."/>
            <person name="Tanifuji G."/>
            <person name="Burki F."/>
            <person name="Gruber A."/>
            <person name="Irimia M."/>
            <person name="Maruyama S."/>
            <person name="Arias M.C."/>
            <person name="Ball S.G."/>
            <person name="Gile G.H."/>
            <person name="Hirakawa Y."/>
            <person name="Hopkins J.F."/>
            <person name="Rensing S.A."/>
            <person name="Schmutz J."/>
            <person name="Symeonidi A."/>
            <person name="Elias M."/>
            <person name="Eveleigh R.J."/>
            <person name="Herman E.K."/>
            <person name="Klute M.J."/>
            <person name="Nakayama T."/>
            <person name="Obornik M."/>
            <person name="Reyes-Prieto A."/>
            <person name="Armbrust E.V."/>
            <person name="Aves S.J."/>
            <person name="Beiko R.G."/>
            <person name="Coutinho P."/>
            <person name="Dacks J.B."/>
            <person name="Durnford D.G."/>
            <person name="Fast N.M."/>
            <person name="Green B.R."/>
            <person name="Grisdale C."/>
            <person name="Hempe F."/>
            <person name="Henrissat B."/>
            <person name="Hoppner M.P."/>
            <person name="Ishida K.-I."/>
            <person name="Kim E."/>
            <person name="Koreny L."/>
            <person name="Kroth P.G."/>
            <person name="Liu Y."/>
            <person name="Malik S.-B."/>
            <person name="Maier U.G."/>
            <person name="McRose D."/>
            <person name="Mock T."/>
            <person name="Neilson J.A."/>
            <person name="Onodera N.T."/>
            <person name="Poole A.M."/>
            <person name="Pritham E.J."/>
            <person name="Richards T.A."/>
            <person name="Rocap G."/>
            <person name="Roy S.W."/>
            <person name="Sarai C."/>
            <person name="Schaack S."/>
            <person name="Shirato S."/>
            <person name="Slamovits C.H."/>
            <person name="Spencer D.F."/>
            <person name="Suzuki S."/>
            <person name="Worden A.Z."/>
            <person name="Zauner S."/>
            <person name="Barry K."/>
            <person name="Bell C."/>
            <person name="Bharti A.K."/>
            <person name="Crow J.A."/>
            <person name="Grimwood J."/>
            <person name="Kramer R."/>
            <person name="Lindquist E."/>
            <person name="Lucas S."/>
            <person name="Salamov A."/>
            <person name="McFadden G.I."/>
            <person name="Lane C.E."/>
            <person name="Keeling P.J."/>
            <person name="Gray M.W."/>
            <person name="Grigoriev I.V."/>
            <person name="Archibald J.M."/>
        </authorList>
    </citation>
    <scope>NUCLEOTIDE SEQUENCE</scope>
    <source>
        <strain evidence="3">CCMP2712</strain>
    </source>
</reference>
<dbReference type="Proteomes" id="UP000011087">
    <property type="component" value="Unassembled WGS sequence"/>
</dbReference>
<dbReference type="KEGG" id="gtt:GUITHDRAFT_106661"/>
<dbReference type="RefSeq" id="XP_005834653.1">
    <property type="nucleotide sequence ID" value="XM_005834596.1"/>
</dbReference>
<sequence length="271" mass="30702">MARKPWRALMKEGSKSSVSSWLHSALIAGIPTKRSAATDKNQPLGTTRSTSISTMLRLGSATSQDDWITPVTSLDQIYLHATIIQNVFRRKVYEIARRSNGLLKRKPGNDRSLRKLRRSASVSGTVECELEAGNVLQYAEVEWSKQKSTSRGVEKVVRCYDGDSSRLVDVCRESIVYEHIQDIIVAVRCIKLDQDISVKRIKNRLDPDLDPWSTAGYRDVAIHLCLVCQEAYNLGLEGHVCELLLIPKDMHDIKIGSRHRKYVTWRNLRGQ</sequence>
<evidence type="ECO:0000313" key="2">
    <source>
        <dbReference type="EnsemblProtists" id="EKX47673"/>
    </source>
</evidence>
<accession>L1JGM1</accession>
<reference evidence="2" key="3">
    <citation type="submission" date="2016-03" db="UniProtKB">
        <authorList>
            <consortium name="EnsemblProtists"/>
        </authorList>
    </citation>
    <scope>IDENTIFICATION</scope>
</reference>
<protein>
    <submittedName>
        <fullName evidence="1 2">Uncharacterized protein</fullName>
    </submittedName>
</protein>
<name>L1JGM1_GUITC</name>
<gene>
    <name evidence="1" type="ORF">GUITHDRAFT_106661</name>
</gene>
<dbReference type="PaxDb" id="55529-EKX47673"/>
<dbReference type="AlphaFoldDB" id="L1JGM1"/>
<reference evidence="1 3" key="1">
    <citation type="journal article" date="2012" name="Nature">
        <title>Algal genomes reveal evolutionary mosaicism and the fate of nucleomorphs.</title>
        <authorList>
            <consortium name="DOE Joint Genome Institute"/>
            <person name="Curtis B.A."/>
            <person name="Tanifuji G."/>
            <person name="Burki F."/>
            <person name="Gruber A."/>
            <person name="Irimia M."/>
            <person name="Maruyama S."/>
            <person name="Arias M.C."/>
            <person name="Ball S.G."/>
            <person name="Gile G.H."/>
            <person name="Hirakawa Y."/>
            <person name="Hopkins J.F."/>
            <person name="Kuo A."/>
            <person name="Rensing S.A."/>
            <person name="Schmutz J."/>
            <person name="Symeonidi A."/>
            <person name="Elias M."/>
            <person name="Eveleigh R.J."/>
            <person name="Herman E.K."/>
            <person name="Klute M.J."/>
            <person name="Nakayama T."/>
            <person name="Obornik M."/>
            <person name="Reyes-Prieto A."/>
            <person name="Armbrust E.V."/>
            <person name="Aves S.J."/>
            <person name="Beiko R.G."/>
            <person name="Coutinho P."/>
            <person name="Dacks J.B."/>
            <person name="Durnford D.G."/>
            <person name="Fast N.M."/>
            <person name="Green B.R."/>
            <person name="Grisdale C.J."/>
            <person name="Hempel F."/>
            <person name="Henrissat B."/>
            <person name="Hoppner M.P."/>
            <person name="Ishida K."/>
            <person name="Kim E."/>
            <person name="Koreny L."/>
            <person name="Kroth P.G."/>
            <person name="Liu Y."/>
            <person name="Malik S.B."/>
            <person name="Maier U.G."/>
            <person name="McRose D."/>
            <person name="Mock T."/>
            <person name="Neilson J.A."/>
            <person name="Onodera N.T."/>
            <person name="Poole A.M."/>
            <person name="Pritham E.J."/>
            <person name="Richards T.A."/>
            <person name="Rocap G."/>
            <person name="Roy S.W."/>
            <person name="Sarai C."/>
            <person name="Schaack S."/>
            <person name="Shirato S."/>
            <person name="Slamovits C.H."/>
            <person name="Spencer D.F."/>
            <person name="Suzuki S."/>
            <person name="Worden A.Z."/>
            <person name="Zauner S."/>
            <person name="Barry K."/>
            <person name="Bell C."/>
            <person name="Bharti A.K."/>
            <person name="Crow J.A."/>
            <person name="Grimwood J."/>
            <person name="Kramer R."/>
            <person name="Lindquist E."/>
            <person name="Lucas S."/>
            <person name="Salamov A."/>
            <person name="McFadden G.I."/>
            <person name="Lane C.E."/>
            <person name="Keeling P.J."/>
            <person name="Gray M.W."/>
            <person name="Grigoriev I.V."/>
            <person name="Archibald J.M."/>
        </authorList>
    </citation>
    <scope>NUCLEOTIDE SEQUENCE</scope>
    <source>
        <strain evidence="1 3">CCMP2712</strain>
    </source>
</reference>
<evidence type="ECO:0000313" key="3">
    <source>
        <dbReference type="Proteomes" id="UP000011087"/>
    </source>
</evidence>
<dbReference type="EnsemblProtists" id="EKX47673">
    <property type="protein sequence ID" value="EKX47673"/>
    <property type="gene ID" value="GUITHDRAFT_106661"/>
</dbReference>
<evidence type="ECO:0000313" key="1">
    <source>
        <dbReference type="EMBL" id="EKX47673.1"/>
    </source>
</evidence>
<keyword evidence="3" id="KW-1185">Reference proteome</keyword>